<reference evidence="3" key="1">
    <citation type="submission" date="2020-11" db="EMBL/GenBank/DDBJ databases">
        <title>Chlorella ohadii genome sequencing and assembly.</title>
        <authorList>
            <person name="Murik O."/>
            <person name="Treves H."/>
            <person name="Kedem I."/>
            <person name="Shotland Y."/>
            <person name="Kaplan A."/>
        </authorList>
    </citation>
    <scope>NUCLEOTIDE SEQUENCE</scope>
    <source>
        <strain evidence="3">1</strain>
    </source>
</reference>
<name>A0AAD5DSJ8_9CHLO</name>
<feature type="compositionally biased region" description="Low complexity" evidence="1">
    <location>
        <begin position="59"/>
        <end position="70"/>
    </location>
</feature>
<dbReference type="Proteomes" id="UP001205105">
    <property type="component" value="Unassembled WGS sequence"/>
</dbReference>
<feature type="signal peptide" evidence="2">
    <location>
        <begin position="1"/>
        <end position="21"/>
    </location>
</feature>
<evidence type="ECO:0000256" key="1">
    <source>
        <dbReference type="SAM" id="MobiDB-lite"/>
    </source>
</evidence>
<keyword evidence="4" id="KW-1185">Reference proteome</keyword>
<feature type="region of interest" description="Disordered" evidence="1">
    <location>
        <begin position="46"/>
        <end position="70"/>
    </location>
</feature>
<feature type="region of interest" description="Disordered" evidence="1">
    <location>
        <begin position="85"/>
        <end position="110"/>
    </location>
</feature>
<accession>A0AAD5DSJ8</accession>
<keyword evidence="2" id="KW-0732">Signal</keyword>
<protein>
    <recommendedName>
        <fullName evidence="5">SAND domain-containing protein</fullName>
    </recommendedName>
</protein>
<feature type="region of interest" description="Disordered" evidence="1">
    <location>
        <begin position="571"/>
        <end position="677"/>
    </location>
</feature>
<organism evidence="3 4">
    <name type="scientific">Chlorella ohadii</name>
    <dbReference type="NCBI Taxonomy" id="2649997"/>
    <lineage>
        <taxon>Eukaryota</taxon>
        <taxon>Viridiplantae</taxon>
        <taxon>Chlorophyta</taxon>
        <taxon>core chlorophytes</taxon>
        <taxon>Trebouxiophyceae</taxon>
        <taxon>Chlorellales</taxon>
        <taxon>Chlorellaceae</taxon>
        <taxon>Chlorella clade</taxon>
        <taxon>Chlorella</taxon>
    </lineage>
</organism>
<evidence type="ECO:0000313" key="4">
    <source>
        <dbReference type="Proteomes" id="UP001205105"/>
    </source>
</evidence>
<sequence length="788" mass="82822">MPGSVQALASLLGIPLENACATQPPHDNASNALAQLLQLVQQREAQQAAAAPAAPPPQEQVWQQQAWQPPAAPQHEALLAALLQSAAQQQQQPPAPLAYPQPSPQQGFAPPLLSQLVQQPQAPQALAAPPLPALQPQEGHSQPSAREGAAGGVAAGRKVRVSCNEVPGVLHIDSLYVACECRECEGRVRMGHDRPIFGLSRWEKHCGSKAKKWRISLRVVPGSCPEVKASDPPMAVGTWLDLKGIHVSGSGERIGMDVEATFAGIAAKRARLPTWGGEGSYEQAGGLEQGGSPGGVAAPPEADANEAQEPWELALLDDAPPGGSMSEAFLRQQQQVFAELRASGSGAGTAQRQHAAIFGLAAALLEGPAQHLLSESYLPYVNDLPAEHLARQTSTFGCYLDLLAQGMEWQAVHRQLMAFMRGTLRRILSRRGHGGEPAADGEGGTAAEGTKATASSPARPTTAPGAVAPERDRGLPASGSTPRMAEAAAYAGVCTVCKKVPLHPHCATDHLHKILKAEQKGGAGHSSKSLMSMLLVADSRPWELLAAGKTPKWHSLRRCVVCREGVMETAEKVKPRKAAPAAPAAPAPRPSRTAPAAKPAPARKPAAPPPRRLVEPAPSAAARLHGSGHSGSSGGMSTFAAEQERLAREAARREAEERREAARARREAQEADRLSRLSQAYDEQIAALMGKDGSDAGSSQEDSEESSVAAWWPADAAPLPLPLPTGSPAAVATPELPHYDDTGTWLPVPDSLAAEPGGVTWLPVPQFEGREEAAPEEIDELLALMGIE</sequence>
<feature type="compositionally biased region" description="Pro residues" evidence="1">
    <location>
        <begin position="93"/>
        <end position="103"/>
    </location>
</feature>
<feature type="region of interest" description="Disordered" evidence="1">
    <location>
        <begin position="277"/>
        <end position="306"/>
    </location>
</feature>
<feature type="chain" id="PRO_5042047717" description="SAND domain-containing protein" evidence="2">
    <location>
        <begin position="22"/>
        <end position="788"/>
    </location>
</feature>
<feature type="compositionally biased region" description="Low complexity" evidence="1">
    <location>
        <begin position="590"/>
        <end position="605"/>
    </location>
</feature>
<gene>
    <name evidence="3" type="ORF">COHA_004005</name>
</gene>
<evidence type="ECO:0008006" key="5">
    <source>
        <dbReference type="Google" id="ProtNLM"/>
    </source>
</evidence>
<feature type="compositionally biased region" description="Low complexity" evidence="1">
    <location>
        <begin position="447"/>
        <end position="466"/>
    </location>
</feature>
<feature type="unsure residue" description="I or L" evidence="3">
    <location>
        <position position="134"/>
    </location>
</feature>
<feature type="region of interest" description="Disordered" evidence="1">
    <location>
        <begin position="431"/>
        <end position="481"/>
    </location>
</feature>
<evidence type="ECO:0000256" key="2">
    <source>
        <dbReference type="SAM" id="SignalP"/>
    </source>
</evidence>
<dbReference type="AlphaFoldDB" id="A0AAD5DSJ8"/>
<evidence type="ECO:0000313" key="3">
    <source>
        <dbReference type="EMBL" id="KAI7842366.1"/>
    </source>
</evidence>
<feature type="region of interest" description="Disordered" evidence="1">
    <location>
        <begin position="130"/>
        <end position="151"/>
    </location>
</feature>
<comment type="caution">
    <text evidence="3">The sequence shown here is derived from an EMBL/GenBank/DDBJ whole genome shotgun (WGS) entry which is preliminary data.</text>
</comment>
<feature type="compositionally biased region" description="Basic and acidic residues" evidence="1">
    <location>
        <begin position="642"/>
        <end position="675"/>
    </location>
</feature>
<proteinExistence type="predicted"/>
<dbReference type="EMBL" id="JADXDR010000053">
    <property type="protein sequence ID" value="KAI7842366.1"/>
    <property type="molecule type" value="Genomic_DNA"/>
</dbReference>